<evidence type="ECO:0000313" key="10">
    <source>
        <dbReference type="Proteomes" id="UP000568158"/>
    </source>
</evidence>
<organism evidence="9 10">
    <name type="scientific">Dekkera bruxellensis</name>
    <name type="common">Brettanomyces custersii</name>
    <dbReference type="NCBI Taxonomy" id="5007"/>
    <lineage>
        <taxon>Eukaryota</taxon>
        <taxon>Fungi</taxon>
        <taxon>Dikarya</taxon>
        <taxon>Ascomycota</taxon>
        <taxon>Saccharomycotina</taxon>
        <taxon>Pichiomycetes</taxon>
        <taxon>Pichiales</taxon>
        <taxon>Pichiaceae</taxon>
        <taxon>Brettanomyces</taxon>
    </lineage>
</organism>
<gene>
    <name evidence="9" type="ORF">HII12_004005</name>
</gene>
<dbReference type="PROSITE" id="PS01036">
    <property type="entry name" value="HSP70_3"/>
    <property type="match status" value="1"/>
</dbReference>
<reference evidence="9 10" key="1">
    <citation type="journal article" date="2020" name="Appl. Microbiol. Biotechnol.">
        <title>Targeted gene deletion in Brettanomyces bruxellensis with an expression-free CRISPR-Cas9 system.</title>
        <authorList>
            <person name="Varela C."/>
            <person name="Bartel C."/>
            <person name="Onetto C."/>
            <person name="Borneman A."/>
        </authorList>
    </citation>
    <scope>NUCLEOTIDE SEQUENCE [LARGE SCALE GENOMIC DNA]</scope>
    <source>
        <strain evidence="9 10">AWRI1613</strain>
    </source>
</reference>
<feature type="region of interest" description="Disordered" evidence="7">
    <location>
        <begin position="621"/>
        <end position="652"/>
    </location>
</feature>
<evidence type="ECO:0000256" key="6">
    <source>
        <dbReference type="SAM" id="Coils"/>
    </source>
</evidence>
<dbReference type="Gene3D" id="3.30.30.30">
    <property type="match status" value="1"/>
</dbReference>
<evidence type="ECO:0000256" key="5">
    <source>
        <dbReference type="ARBA" id="ARBA00023186"/>
    </source>
</evidence>
<dbReference type="Pfam" id="PF00012">
    <property type="entry name" value="HSP70"/>
    <property type="match status" value="1"/>
</dbReference>
<keyword evidence="2 8" id="KW-0732">Signal</keyword>
<evidence type="ECO:0000256" key="4">
    <source>
        <dbReference type="ARBA" id="ARBA00022840"/>
    </source>
</evidence>
<proteinExistence type="predicted"/>
<name>A0A8H6BBY7_DEKBR</name>
<feature type="compositionally biased region" description="Low complexity" evidence="7">
    <location>
        <begin position="823"/>
        <end position="886"/>
    </location>
</feature>
<evidence type="ECO:0000256" key="2">
    <source>
        <dbReference type="ARBA" id="ARBA00022729"/>
    </source>
</evidence>
<feature type="region of interest" description="Disordered" evidence="7">
    <location>
        <begin position="819"/>
        <end position="892"/>
    </location>
</feature>
<dbReference type="InterPro" id="IPR043129">
    <property type="entry name" value="ATPase_NBD"/>
</dbReference>
<evidence type="ECO:0000256" key="3">
    <source>
        <dbReference type="ARBA" id="ARBA00022741"/>
    </source>
</evidence>
<keyword evidence="3" id="KW-0547">Nucleotide-binding</keyword>
<dbReference type="SUPFAM" id="SSF53067">
    <property type="entry name" value="Actin-like ATPase domain"/>
    <property type="match status" value="2"/>
</dbReference>
<sequence>MRKVSVVALILCVIGIVSGALLAVDYGQEYTKAVLLAPSVPIDVILSADSKRKDVSGVAFEADPDSDGGIIRKYGFHALNTCVRKPAGCFTYIKSLLGKPSSAKEVKEYANGHSGIEIVDIKQRNSTGLRFGRQVLSVEELVAMNLADIKKRAQAKWDELSPNTYNVIDQVALTVPRYFTQAERQALVDSAEIAGLKVAALVDDGSCVATDFAEHRDFTAEKQYHVFYDMGAGSTRATLVSFAAVNGTVRVAVEGYGFDRELGGHALTSAVRDILEEKFLEQQAGVGREALEQDARAMNRLWQAADRAKLVLSANTETRVSVEMLYHDNDFSCTVTRPEFEARIGKVLRRVAGPLARAVSRVDAGEIRSVVLAGGSTRVPAVQAQLAEYLNGTEKIAKNVNADEAGVFGLTARGAAVAGYRRRKIIDVEDSIESNFTVKVIRQGEQTLEPLLARGSEVQPVTSHRFESLENYTGPFSAEILENGVSYKRYEFEAAQSNCSGGLTYRGAVEVATGKLVGLGPVEVACGGVDATAGARQSGPVEYTGVCPVDGEMLRRSVRRLAVLDREDRERVEREELLNGLESYAYGLRSYLEEDTVGARAPAGLLQRAGEFTGETLGWLEGGAVGDPGESTGDTADAPGESTGHPGGASRASVHLLKKRLERLRRFRRRLAVYVDTPDEDLVPEKFFALSNRTSGLVNRVQDYMMTMSEDAARMKAQYESLQLDFDAANRKLKYRMKEKTEKDLKTAMDDISQFSSVVREFEQDTAKHSAMSRPQLVELRQLALGGLRKLKKSLKTLQSVHDLRLGSLREQLEILKAEKGSKSGSKSGSSTILTSSLSSPSSSSALSSSHSSSSSPSSSSPSSPSSSSSSSLSPSSPSSSSSSSSHQHDEL</sequence>
<comment type="caution">
    <text evidence="9">The sequence shown here is derived from an EMBL/GenBank/DDBJ whole genome shotgun (WGS) entry which is preliminary data.</text>
</comment>
<feature type="chain" id="PRO_5034921531" evidence="8">
    <location>
        <begin position="20"/>
        <end position="892"/>
    </location>
</feature>
<dbReference type="InterPro" id="IPR013126">
    <property type="entry name" value="Hsp_70_fam"/>
</dbReference>
<evidence type="ECO:0000313" key="9">
    <source>
        <dbReference type="EMBL" id="KAF6008777.1"/>
    </source>
</evidence>
<dbReference type="Gene3D" id="3.90.640.10">
    <property type="entry name" value="Actin, Chain A, domain 4"/>
    <property type="match status" value="1"/>
</dbReference>
<evidence type="ECO:0000256" key="1">
    <source>
        <dbReference type="ARBA" id="ARBA00004319"/>
    </source>
</evidence>
<feature type="coiled-coil region" evidence="6">
    <location>
        <begin position="705"/>
        <end position="732"/>
    </location>
</feature>
<dbReference type="GO" id="GO:0140662">
    <property type="term" value="F:ATP-dependent protein folding chaperone"/>
    <property type="evidence" value="ECO:0007669"/>
    <property type="project" value="InterPro"/>
</dbReference>
<dbReference type="PANTHER" id="PTHR45639">
    <property type="entry name" value="HSC70CB, ISOFORM G-RELATED"/>
    <property type="match status" value="1"/>
</dbReference>
<dbReference type="EMBL" id="JABCYN010000034">
    <property type="protein sequence ID" value="KAF6008777.1"/>
    <property type="molecule type" value="Genomic_DNA"/>
</dbReference>
<dbReference type="Proteomes" id="UP000568158">
    <property type="component" value="Unassembled WGS sequence"/>
</dbReference>
<keyword evidence="6" id="KW-0175">Coiled coil</keyword>
<keyword evidence="4" id="KW-0067">ATP-binding</keyword>
<accession>A0A8H6BBY7</accession>
<dbReference type="GO" id="GO:0005524">
    <property type="term" value="F:ATP binding"/>
    <property type="evidence" value="ECO:0007669"/>
    <property type="project" value="UniProtKB-KW"/>
</dbReference>
<dbReference type="AlphaFoldDB" id="A0A8H6BBY7"/>
<evidence type="ECO:0000256" key="8">
    <source>
        <dbReference type="SAM" id="SignalP"/>
    </source>
</evidence>
<feature type="signal peptide" evidence="8">
    <location>
        <begin position="1"/>
        <end position="19"/>
    </location>
</feature>
<dbReference type="InterPro" id="IPR018181">
    <property type="entry name" value="Heat_shock_70_CS"/>
</dbReference>
<keyword evidence="5" id="KW-0143">Chaperone</keyword>
<dbReference type="Gene3D" id="3.30.420.40">
    <property type="match status" value="2"/>
</dbReference>
<dbReference type="CDD" id="cd10230">
    <property type="entry name" value="ASKHA_NBD_HSP70_HYOU1"/>
    <property type="match status" value="1"/>
</dbReference>
<comment type="subcellular location">
    <subcellularLocation>
        <location evidence="1">Endoplasmic reticulum lumen</location>
    </subcellularLocation>
</comment>
<dbReference type="PANTHER" id="PTHR45639:SF3">
    <property type="entry name" value="HYPOXIA UP-REGULATED PROTEIN 1"/>
    <property type="match status" value="1"/>
</dbReference>
<protein>
    <submittedName>
        <fullName evidence="9">Uncharacterized protein</fullName>
    </submittedName>
</protein>
<dbReference type="PRINTS" id="PR00301">
    <property type="entry name" value="HEATSHOCK70"/>
</dbReference>
<dbReference type="GO" id="GO:0030968">
    <property type="term" value="P:endoplasmic reticulum unfolded protein response"/>
    <property type="evidence" value="ECO:0007669"/>
    <property type="project" value="TreeGrafter"/>
</dbReference>
<dbReference type="GO" id="GO:0034663">
    <property type="term" value="C:endoplasmic reticulum chaperone complex"/>
    <property type="evidence" value="ECO:0007669"/>
    <property type="project" value="TreeGrafter"/>
</dbReference>
<evidence type="ECO:0000256" key="7">
    <source>
        <dbReference type="SAM" id="MobiDB-lite"/>
    </source>
</evidence>
<dbReference type="GO" id="GO:0005788">
    <property type="term" value="C:endoplasmic reticulum lumen"/>
    <property type="evidence" value="ECO:0007669"/>
    <property type="project" value="UniProtKB-SubCell"/>
</dbReference>